<name>A0A1E7FZE3_9STRA</name>
<dbReference type="Proteomes" id="UP000095751">
    <property type="component" value="Unassembled WGS sequence"/>
</dbReference>
<dbReference type="EMBL" id="KV784353">
    <property type="protein sequence ID" value="OEU23517.1"/>
    <property type="molecule type" value="Genomic_DNA"/>
</dbReference>
<gene>
    <name evidence="2" type="ORF">FRACYDRAFT_233687</name>
</gene>
<protein>
    <recommendedName>
        <fullName evidence="1">PiggyBac transposable element-derived protein domain-containing protein</fullName>
    </recommendedName>
</protein>
<keyword evidence="3" id="KW-1185">Reference proteome</keyword>
<dbReference type="KEGG" id="fcy:FRACYDRAFT_233687"/>
<sequence>MPPRRRPISVEWAESLVGLSMKVPDYWWDGCKGYKLNDGVIDSYCQISQRWNLLLDTKEDDALYLMAYEAIYKYADFDSSTYNEFQLTQQPIRDGDDEIETETKKYYRTEPDEWDEVGIEDGDSGGRPIDPIEWEGDEEFTVKITDEEVEMVMDERGEIRFEKVFQWCCPKFGDDDDQTLFEFQAARMRNYMRKRVLENGFKPRYYTGDKVITGDHVARFYGACLCRMIHGGRSIDQIFSTREIMDAVPSIREAMTKACLEDLTTCLHYSDDWDPECGGDWDDIYDDPKRWQAIVNFGKWITTDESTIGPEPKPIRTGATIHTVCITTGPLSTYKLFARVYGGQFDEDIKEVNDYGKYKMISLYDLMLDPYKHKGHCVVMDSAYMSDAMCQVGREEWKINMVGTCQTNHTGAGSLGKATVAARGIKVGTHQSVMYQHKDKPITYAIWADNNYVKTLSNFHGPVLLRGGIQRKLRDPVTFRRNKDFTDVDCPEQQWVYCQTYHLIDKGNGSEAKYDLSTESHLHGWFPKLASRFFNMNLNNAYNIYKFLCTKYHPDRTSMIMRSCINHLTHSLLQQGSEIRTRGYGDTPSATKDITTTSSSLDGRKLRSDAFRQDFTSPTVQTGTPQTPVSGLGARALRYWQAACKRQKQRQPGRNHISVPVVVKGNKATSYCKYKNCAGLNTGAKRKRPYKSKYACEECSLEKGEDFWLCNYTKDVGGDLVVVDCHTAYHVERKLYTAPSPVSTAEGSVVSELTDE</sequence>
<evidence type="ECO:0000313" key="2">
    <source>
        <dbReference type="EMBL" id="OEU23517.1"/>
    </source>
</evidence>
<accession>A0A1E7FZE3</accession>
<feature type="domain" description="PiggyBac transposable element-derived protein" evidence="1">
    <location>
        <begin position="212"/>
        <end position="542"/>
    </location>
</feature>
<organism evidence="2 3">
    <name type="scientific">Fragilariopsis cylindrus CCMP1102</name>
    <dbReference type="NCBI Taxonomy" id="635003"/>
    <lineage>
        <taxon>Eukaryota</taxon>
        <taxon>Sar</taxon>
        <taxon>Stramenopiles</taxon>
        <taxon>Ochrophyta</taxon>
        <taxon>Bacillariophyta</taxon>
        <taxon>Bacillariophyceae</taxon>
        <taxon>Bacillariophycidae</taxon>
        <taxon>Bacillariales</taxon>
        <taxon>Bacillariaceae</taxon>
        <taxon>Fragilariopsis</taxon>
    </lineage>
</organism>
<dbReference type="PANTHER" id="PTHR46599:SF3">
    <property type="entry name" value="PIGGYBAC TRANSPOSABLE ELEMENT-DERIVED PROTEIN 4"/>
    <property type="match status" value="1"/>
</dbReference>
<dbReference type="Pfam" id="PF13843">
    <property type="entry name" value="DDE_Tnp_1_7"/>
    <property type="match status" value="1"/>
</dbReference>
<evidence type="ECO:0000313" key="3">
    <source>
        <dbReference type="Proteomes" id="UP000095751"/>
    </source>
</evidence>
<proteinExistence type="predicted"/>
<dbReference type="PANTHER" id="PTHR46599">
    <property type="entry name" value="PIGGYBAC TRANSPOSABLE ELEMENT-DERIVED PROTEIN 4"/>
    <property type="match status" value="1"/>
</dbReference>
<dbReference type="AlphaFoldDB" id="A0A1E7FZE3"/>
<dbReference type="InParanoid" id="A0A1E7FZE3"/>
<reference evidence="2 3" key="1">
    <citation type="submission" date="2016-09" db="EMBL/GenBank/DDBJ databases">
        <title>Extensive genetic diversity and differential bi-allelic expression allows diatom success in the polar Southern Ocean.</title>
        <authorList>
            <consortium name="DOE Joint Genome Institute"/>
            <person name="Mock T."/>
            <person name="Otillar R.P."/>
            <person name="Strauss J."/>
            <person name="Dupont C."/>
            <person name="Frickenhaus S."/>
            <person name="Maumus F."/>
            <person name="Mcmullan M."/>
            <person name="Sanges R."/>
            <person name="Schmutz J."/>
            <person name="Toseland A."/>
            <person name="Valas R."/>
            <person name="Veluchamy A."/>
            <person name="Ward B.J."/>
            <person name="Allen A."/>
            <person name="Barry K."/>
            <person name="Falciatore A."/>
            <person name="Ferrante M."/>
            <person name="Fortunato A.E."/>
            <person name="Gloeckner G."/>
            <person name="Gruber A."/>
            <person name="Hipkin R."/>
            <person name="Janech M."/>
            <person name="Kroth P."/>
            <person name="Leese F."/>
            <person name="Lindquist E."/>
            <person name="Lyon B.R."/>
            <person name="Martin J."/>
            <person name="Mayer C."/>
            <person name="Parker M."/>
            <person name="Quesneville H."/>
            <person name="Raymond J."/>
            <person name="Uhlig C."/>
            <person name="Valentin K.U."/>
            <person name="Worden A.Z."/>
            <person name="Armbrust E.V."/>
            <person name="Bowler C."/>
            <person name="Green B."/>
            <person name="Moulton V."/>
            <person name="Van Oosterhout C."/>
            <person name="Grigoriev I."/>
        </authorList>
    </citation>
    <scope>NUCLEOTIDE SEQUENCE [LARGE SCALE GENOMIC DNA]</scope>
    <source>
        <strain evidence="2 3">CCMP1102</strain>
    </source>
</reference>
<dbReference type="InterPro" id="IPR029526">
    <property type="entry name" value="PGBD"/>
</dbReference>
<evidence type="ECO:0000259" key="1">
    <source>
        <dbReference type="Pfam" id="PF13843"/>
    </source>
</evidence>